<sequence length="34" mass="3885">MTGQGVLLVASTIICLGSIIYYIKETYFKKHKQH</sequence>
<evidence type="ECO:0000313" key="3">
    <source>
        <dbReference type="Proteomes" id="UP000254161"/>
    </source>
</evidence>
<proteinExistence type="predicted"/>
<keyword evidence="1" id="KW-1133">Transmembrane helix</keyword>
<evidence type="ECO:0000313" key="2">
    <source>
        <dbReference type="EMBL" id="SUX41136.1"/>
    </source>
</evidence>
<reference evidence="2 3" key="1">
    <citation type="submission" date="2018-06" db="EMBL/GenBank/DDBJ databases">
        <authorList>
            <consortium name="Pathogen Informatics"/>
            <person name="Doyle S."/>
        </authorList>
    </citation>
    <scope>NUCLEOTIDE SEQUENCE [LARGE SCALE GENOMIC DNA]</scope>
    <source>
        <strain evidence="2 3">NCTC12264</strain>
    </source>
</reference>
<feature type="transmembrane region" description="Helical" evidence="1">
    <location>
        <begin position="6"/>
        <end position="23"/>
    </location>
</feature>
<accession>A0A381F3K7</accession>
<keyword evidence="1" id="KW-0812">Transmembrane</keyword>
<dbReference type="AlphaFoldDB" id="A0A381F3K7"/>
<keyword evidence="1" id="KW-0472">Membrane</keyword>
<name>A0A381F3K7_CAMUP</name>
<protein>
    <submittedName>
        <fullName evidence="2">Uncharacterized protein</fullName>
    </submittedName>
</protein>
<organism evidence="2 3">
    <name type="scientific">Campylobacter upsaliensis</name>
    <dbReference type="NCBI Taxonomy" id="28080"/>
    <lineage>
        <taxon>Bacteria</taxon>
        <taxon>Pseudomonadati</taxon>
        <taxon>Campylobacterota</taxon>
        <taxon>Epsilonproteobacteria</taxon>
        <taxon>Campylobacterales</taxon>
        <taxon>Campylobacteraceae</taxon>
        <taxon>Campylobacter</taxon>
    </lineage>
</organism>
<gene>
    <name evidence="2" type="ORF">NCTC12264_01954</name>
</gene>
<dbReference type="EMBL" id="UFUZ01000002">
    <property type="protein sequence ID" value="SUX41136.1"/>
    <property type="molecule type" value="Genomic_DNA"/>
</dbReference>
<evidence type="ECO:0000256" key="1">
    <source>
        <dbReference type="SAM" id="Phobius"/>
    </source>
</evidence>
<dbReference type="Proteomes" id="UP000254161">
    <property type="component" value="Unassembled WGS sequence"/>
</dbReference>